<protein>
    <recommendedName>
        <fullName evidence="3">Ribosomal protein S14</fullName>
    </recommendedName>
</protein>
<reference evidence="1 2" key="1">
    <citation type="submission" date="2023-03" db="EMBL/GenBank/DDBJ databases">
        <title>High recombination rates correlate with genetic variation in Cardiocondyla obscurior ants.</title>
        <authorList>
            <person name="Errbii M."/>
        </authorList>
    </citation>
    <scope>NUCLEOTIDE SEQUENCE [LARGE SCALE GENOMIC DNA]</scope>
    <source>
        <strain evidence="1">Alpha-2009</strain>
        <tissue evidence="1">Whole body</tissue>
    </source>
</reference>
<evidence type="ECO:0000313" key="1">
    <source>
        <dbReference type="EMBL" id="KAL0133706.1"/>
    </source>
</evidence>
<evidence type="ECO:0000313" key="2">
    <source>
        <dbReference type="Proteomes" id="UP001430953"/>
    </source>
</evidence>
<name>A0AAW2H2B2_9HYME</name>
<dbReference type="EMBL" id="JADYXP020000001">
    <property type="protein sequence ID" value="KAL0133706.1"/>
    <property type="molecule type" value="Genomic_DNA"/>
</dbReference>
<comment type="caution">
    <text evidence="1">The sequence shown here is derived from an EMBL/GenBank/DDBJ whole genome shotgun (WGS) entry which is preliminary data.</text>
</comment>
<accession>A0AAW2H2B2</accession>
<proteinExistence type="predicted"/>
<gene>
    <name evidence="1" type="ORF">PUN28_000985</name>
</gene>
<organism evidence="1 2">
    <name type="scientific">Cardiocondyla obscurior</name>
    <dbReference type="NCBI Taxonomy" id="286306"/>
    <lineage>
        <taxon>Eukaryota</taxon>
        <taxon>Metazoa</taxon>
        <taxon>Ecdysozoa</taxon>
        <taxon>Arthropoda</taxon>
        <taxon>Hexapoda</taxon>
        <taxon>Insecta</taxon>
        <taxon>Pterygota</taxon>
        <taxon>Neoptera</taxon>
        <taxon>Endopterygota</taxon>
        <taxon>Hymenoptera</taxon>
        <taxon>Apocrita</taxon>
        <taxon>Aculeata</taxon>
        <taxon>Formicoidea</taxon>
        <taxon>Formicidae</taxon>
        <taxon>Myrmicinae</taxon>
        <taxon>Cardiocondyla</taxon>
    </lineage>
</organism>
<sequence>MSSNFSITFHKIKRSVNFYERQKTILNTSVIKKYIRNGSLEQINLICAFKSLFKCRIGTSRRVVKRQSISQFTLILRQTLSINRVIPQTSRQSACPRRWKWLLNI</sequence>
<keyword evidence="2" id="KW-1185">Reference proteome</keyword>
<dbReference type="AlphaFoldDB" id="A0AAW2H2B2"/>
<dbReference type="Proteomes" id="UP001430953">
    <property type="component" value="Unassembled WGS sequence"/>
</dbReference>
<evidence type="ECO:0008006" key="3">
    <source>
        <dbReference type="Google" id="ProtNLM"/>
    </source>
</evidence>